<gene>
    <name evidence="10" type="ORF">CHU95_02555</name>
</gene>
<accession>A0A255Z851</accession>
<evidence type="ECO:0000256" key="2">
    <source>
        <dbReference type="ARBA" id="ARBA00004141"/>
    </source>
</evidence>
<dbReference type="Proteomes" id="UP000216998">
    <property type="component" value="Unassembled WGS sequence"/>
</dbReference>
<evidence type="ECO:0000256" key="4">
    <source>
        <dbReference type="ARBA" id="ARBA00019078"/>
    </source>
</evidence>
<comment type="subcellular location">
    <subcellularLocation>
        <location evidence="2">Membrane</location>
        <topology evidence="2">Multi-pass membrane protein</topology>
    </subcellularLocation>
</comment>
<dbReference type="UniPathway" id="UPA00895"/>
<dbReference type="RefSeq" id="WP_094453425.1">
    <property type="nucleotide sequence ID" value="NZ_NOXU01000018.1"/>
</dbReference>
<evidence type="ECO:0000256" key="7">
    <source>
        <dbReference type="ARBA" id="ARBA00023136"/>
    </source>
</evidence>
<comment type="caution">
    <text evidence="10">The sequence shown here is derived from an EMBL/GenBank/DDBJ whole genome shotgun (WGS) entry which is preliminary data.</text>
</comment>
<sequence>MPLDPVFSLVVKAGLALLFAFAVWHKLRDWPRIGAVVGGYRLLPPALSQPVAALLVVLELAAAGGALLSPSALWLSAGLLSAYAAAIGFNLLRGNDQIDCGCIGFAAVRPRLRWTMVIRNAVLAALALLAVLQPVADRSLVWIDYLTLLAVLPGAALLYAALETAISLPSRGAAS</sequence>
<keyword evidence="6 8" id="KW-1133">Transmembrane helix</keyword>
<dbReference type="Pfam" id="PF07291">
    <property type="entry name" value="MauE"/>
    <property type="match status" value="1"/>
</dbReference>
<keyword evidence="7 8" id="KW-0472">Membrane</keyword>
<dbReference type="GO" id="GO:0016020">
    <property type="term" value="C:membrane"/>
    <property type="evidence" value="ECO:0007669"/>
    <property type="project" value="UniProtKB-SubCell"/>
</dbReference>
<dbReference type="GO" id="GO:0030416">
    <property type="term" value="P:methylamine metabolic process"/>
    <property type="evidence" value="ECO:0007669"/>
    <property type="project" value="InterPro"/>
</dbReference>
<evidence type="ECO:0000259" key="9">
    <source>
        <dbReference type="Pfam" id="PF07291"/>
    </source>
</evidence>
<feature type="transmembrane region" description="Helical" evidence="8">
    <location>
        <begin position="46"/>
        <end position="67"/>
    </location>
</feature>
<comment type="function">
    <text evidence="1">May be specifically involved in the processing, transport, and/or maturation of the MADH beta-subunit.</text>
</comment>
<name>A0A255Z851_9PROT</name>
<evidence type="ECO:0000256" key="1">
    <source>
        <dbReference type="ARBA" id="ARBA00003475"/>
    </source>
</evidence>
<organism evidence="10 11">
    <name type="scientific">Niveispirillum lacus</name>
    <dbReference type="NCBI Taxonomy" id="1981099"/>
    <lineage>
        <taxon>Bacteria</taxon>
        <taxon>Pseudomonadati</taxon>
        <taxon>Pseudomonadota</taxon>
        <taxon>Alphaproteobacteria</taxon>
        <taxon>Rhodospirillales</taxon>
        <taxon>Azospirillaceae</taxon>
        <taxon>Niveispirillum</taxon>
    </lineage>
</organism>
<evidence type="ECO:0000256" key="5">
    <source>
        <dbReference type="ARBA" id="ARBA00022692"/>
    </source>
</evidence>
<feature type="domain" description="Methylamine utilisation protein MauE" evidence="9">
    <location>
        <begin position="6"/>
        <end position="132"/>
    </location>
</feature>
<feature type="transmembrane region" description="Helical" evidence="8">
    <location>
        <begin position="73"/>
        <end position="92"/>
    </location>
</feature>
<feature type="transmembrane region" description="Helical" evidence="8">
    <location>
        <begin position="6"/>
        <end position="25"/>
    </location>
</feature>
<feature type="transmembrane region" description="Helical" evidence="8">
    <location>
        <begin position="117"/>
        <end position="136"/>
    </location>
</feature>
<proteinExistence type="predicted"/>
<comment type="pathway">
    <text evidence="3">One-carbon metabolism; methylamine degradation.</text>
</comment>
<reference evidence="10 11" key="1">
    <citation type="submission" date="2017-07" db="EMBL/GenBank/DDBJ databases">
        <title>Niveispirillum cyanobacteriorum sp. nov., isolated from cyanobacterial aggregates in a eutrophic lake.</title>
        <authorList>
            <person name="Cai H."/>
        </authorList>
    </citation>
    <scope>NUCLEOTIDE SEQUENCE [LARGE SCALE GENOMIC DNA]</scope>
    <source>
        <strain evidence="11">TH1-14</strain>
    </source>
</reference>
<evidence type="ECO:0000313" key="10">
    <source>
        <dbReference type="EMBL" id="OYQ37074.1"/>
    </source>
</evidence>
<keyword evidence="5 8" id="KW-0812">Transmembrane</keyword>
<evidence type="ECO:0000256" key="8">
    <source>
        <dbReference type="SAM" id="Phobius"/>
    </source>
</evidence>
<keyword evidence="11" id="KW-1185">Reference proteome</keyword>
<dbReference type="EMBL" id="NOXU01000018">
    <property type="protein sequence ID" value="OYQ37074.1"/>
    <property type="molecule type" value="Genomic_DNA"/>
</dbReference>
<protein>
    <recommendedName>
        <fullName evidence="4">Methylamine utilization protein MauE</fullName>
    </recommendedName>
</protein>
<dbReference type="InterPro" id="IPR009908">
    <property type="entry name" value="Methylamine_util_MauE"/>
</dbReference>
<dbReference type="OrthoDB" id="4462029at2"/>
<dbReference type="AlphaFoldDB" id="A0A255Z851"/>
<evidence type="ECO:0000256" key="6">
    <source>
        <dbReference type="ARBA" id="ARBA00022989"/>
    </source>
</evidence>
<evidence type="ECO:0000256" key="3">
    <source>
        <dbReference type="ARBA" id="ARBA00004856"/>
    </source>
</evidence>
<evidence type="ECO:0000313" key="11">
    <source>
        <dbReference type="Proteomes" id="UP000216998"/>
    </source>
</evidence>
<feature type="transmembrane region" description="Helical" evidence="8">
    <location>
        <begin position="142"/>
        <end position="162"/>
    </location>
</feature>